<keyword evidence="5" id="KW-1185">Reference proteome</keyword>
<dbReference type="InterPro" id="IPR001387">
    <property type="entry name" value="Cro/C1-type_HTH"/>
</dbReference>
<feature type="region of interest" description="Disordered" evidence="1">
    <location>
        <begin position="290"/>
        <end position="313"/>
    </location>
</feature>
<evidence type="ECO:0000256" key="2">
    <source>
        <dbReference type="SAM" id="Phobius"/>
    </source>
</evidence>
<feature type="compositionally biased region" description="Basic and acidic residues" evidence="1">
    <location>
        <begin position="91"/>
        <end position="100"/>
    </location>
</feature>
<keyword evidence="2" id="KW-0812">Transmembrane</keyword>
<dbReference type="STRING" id="1173111.SAMN05444955_11187"/>
<evidence type="ECO:0000259" key="3">
    <source>
        <dbReference type="PROSITE" id="PS50943"/>
    </source>
</evidence>
<dbReference type="OrthoDB" id="9797543at2"/>
<dbReference type="SMART" id="SM00530">
    <property type="entry name" value="HTH_XRE"/>
    <property type="match status" value="1"/>
</dbReference>
<dbReference type="AlphaFoldDB" id="A0A1H8GJG9"/>
<gene>
    <name evidence="4" type="ORF">SAMN05444955_11187</name>
</gene>
<keyword evidence="2" id="KW-1133">Transmembrane helix</keyword>
<dbReference type="SUPFAM" id="SSF47413">
    <property type="entry name" value="lambda repressor-like DNA-binding domains"/>
    <property type="match status" value="1"/>
</dbReference>
<dbReference type="EMBL" id="FOCQ01000011">
    <property type="protein sequence ID" value="SEN43949.1"/>
    <property type="molecule type" value="Genomic_DNA"/>
</dbReference>
<dbReference type="PANTHER" id="PTHR34475">
    <property type="match status" value="1"/>
</dbReference>
<feature type="transmembrane region" description="Helical" evidence="2">
    <location>
        <begin position="261"/>
        <end position="282"/>
    </location>
</feature>
<dbReference type="PANTHER" id="PTHR34475:SF1">
    <property type="entry name" value="CYTOSKELETON PROTEIN RODZ"/>
    <property type="match status" value="1"/>
</dbReference>
<keyword evidence="2" id="KW-0472">Membrane</keyword>
<evidence type="ECO:0000313" key="4">
    <source>
        <dbReference type="EMBL" id="SEN43949.1"/>
    </source>
</evidence>
<proteinExistence type="predicted"/>
<dbReference type="GO" id="GO:0003677">
    <property type="term" value="F:DNA binding"/>
    <property type="evidence" value="ECO:0007669"/>
    <property type="project" value="InterPro"/>
</dbReference>
<dbReference type="CDD" id="cd00093">
    <property type="entry name" value="HTH_XRE"/>
    <property type="match status" value="1"/>
</dbReference>
<name>A0A1H8GJG9_9BACL</name>
<feature type="region of interest" description="Disordered" evidence="1">
    <location>
        <begin position="74"/>
        <end position="252"/>
    </location>
</feature>
<feature type="compositionally biased region" description="Polar residues" evidence="1">
    <location>
        <begin position="79"/>
        <end position="90"/>
    </location>
</feature>
<dbReference type="PROSITE" id="PS50943">
    <property type="entry name" value="HTH_CROC1"/>
    <property type="match status" value="1"/>
</dbReference>
<feature type="domain" description="HTH cro/C1-type" evidence="3">
    <location>
        <begin position="9"/>
        <end position="41"/>
    </location>
</feature>
<evidence type="ECO:0000256" key="1">
    <source>
        <dbReference type="SAM" id="MobiDB-lite"/>
    </source>
</evidence>
<dbReference type="Proteomes" id="UP000199695">
    <property type="component" value="Unassembled WGS sequence"/>
</dbReference>
<reference evidence="4 5" key="1">
    <citation type="submission" date="2016-10" db="EMBL/GenBank/DDBJ databases">
        <authorList>
            <person name="de Groot N.N."/>
        </authorList>
    </citation>
    <scope>NUCLEOTIDE SEQUENCE [LARGE SCALE GENOMIC DNA]</scope>
    <source>
        <strain evidence="4 5">DSM 46701</strain>
    </source>
</reference>
<dbReference type="InterPro" id="IPR010982">
    <property type="entry name" value="Lambda_DNA-bd_dom_sf"/>
</dbReference>
<feature type="compositionally biased region" description="Polar residues" evidence="1">
    <location>
        <begin position="290"/>
        <end position="301"/>
    </location>
</feature>
<evidence type="ECO:0000313" key="5">
    <source>
        <dbReference type="Proteomes" id="UP000199695"/>
    </source>
</evidence>
<organism evidence="4 5">
    <name type="scientific">Lihuaxuella thermophila</name>
    <dbReference type="NCBI Taxonomy" id="1173111"/>
    <lineage>
        <taxon>Bacteria</taxon>
        <taxon>Bacillati</taxon>
        <taxon>Bacillota</taxon>
        <taxon>Bacilli</taxon>
        <taxon>Bacillales</taxon>
        <taxon>Thermoactinomycetaceae</taxon>
        <taxon>Lihuaxuella</taxon>
    </lineage>
</organism>
<sequence>MSVDIGKRLKHARESKGISLEELEARTRIHRKYLMALENGQFELLPSPVYVRSYLRSYANAVGENPQNILKYYRPPARPSSSLEQTSSFRSVDRGGRRELSLPSPTERMSPGPDDSYGQHTETHRGWSRTRYRSAQGREEADLHQPQVDSGAYSTSLTKRSIRTSRDQAGYPEGSLPESRRVSYRSANVQGEETFRKPIMPPDVPDPEELGIGFDAGELSGKEGRYSSLPSRRHLTRSGPHQSESTEENDQKKSGFTFGRLYTWMLVAGAVLLIIATGYFMYYRMTTASGQPGQNPSVAQQETKEGTSKPAGKPILTMLFSSQKDADRYELYNAEKLELKIVSRNGGSSGFEIRDQEVADPLVKDEVTPSKEFTKSFTTGIWLTLSQPNQVEVTVNGKPIVTDIYTNEKVINISFVR</sequence>
<dbReference type="Pfam" id="PF13413">
    <property type="entry name" value="HTH_25"/>
    <property type="match status" value="1"/>
</dbReference>
<dbReference type="InterPro" id="IPR050400">
    <property type="entry name" value="Bact_Cytoskel_RodZ"/>
</dbReference>
<dbReference type="RefSeq" id="WP_089969998.1">
    <property type="nucleotide sequence ID" value="NZ_FOCQ01000011.1"/>
</dbReference>
<dbReference type="Gene3D" id="1.10.260.40">
    <property type="entry name" value="lambda repressor-like DNA-binding domains"/>
    <property type="match status" value="1"/>
</dbReference>
<accession>A0A1H8GJG9</accession>
<protein>
    <submittedName>
        <fullName evidence="4">Helix-turn-helix domain-containing protein</fullName>
    </submittedName>
</protein>